<feature type="domain" description="HTH araC/xylS-type" evidence="3">
    <location>
        <begin position="297"/>
        <end position="395"/>
    </location>
</feature>
<dbReference type="AlphaFoldDB" id="A0A9X3ESE0"/>
<dbReference type="SUPFAM" id="SSF52317">
    <property type="entry name" value="Class I glutamine amidotransferase-like"/>
    <property type="match status" value="1"/>
</dbReference>
<comment type="caution">
    <text evidence="4">The sequence shown here is derived from an EMBL/GenBank/DDBJ whole genome shotgun (WGS) entry which is preliminary data.</text>
</comment>
<dbReference type="EMBL" id="JAPNKE010000002">
    <property type="protein sequence ID" value="MCY1009338.1"/>
    <property type="molecule type" value="Genomic_DNA"/>
</dbReference>
<keyword evidence="1" id="KW-0805">Transcription regulation</keyword>
<dbReference type="SUPFAM" id="SSF103088">
    <property type="entry name" value="OmpA-like"/>
    <property type="match status" value="1"/>
</dbReference>
<reference evidence="4" key="1">
    <citation type="submission" date="2022-11" db="EMBL/GenBank/DDBJ databases">
        <title>Minimal conservation of predation-associated metabolite biosynthetic gene clusters underscores biosynthetic potential of Myxococcota including descriptions for ten novel species: Archangium lansinium sp. nov., Myxococcus landrumus sp. nov., Nannocystis bai.</title>
        <authorList>
            <person name="Ahearne A."/>
            <person name="Stevens C."/>
            <person name="Phillips K."/>
        </authorList>
    </citation>
    <scope>NUCLEOTIDE SEQUENCE</scope>
    <source>
        <strain evidence="4">Na p29</strain>
    </source>
</reference>
<dbReference type="GO" id="GO:0003700">
    <property type="term" value="F:DNA-binding transcription factor activity"/>
    <property type="evidence" value="ECO:0007669"/>
    <property type="project" value="InterPro"/>
</dbReference>
<keyword evidence="5" id="KW-1185">Reference proteome</keyword>
<evidence type="ECO:0000256" key="2">
    <source>
        <dbReference type="ARBA" id="ARBA00023163"/>
    </source>
</evidence>
<dbReference type="InterPro" id="IPR009057">
    <property type="entry name" value="Homeodomain-like_sf"/>
</dbReference>
<dbReference type="Pfam" id="PF12833">
    <property type="entry name" value="HTH_18"/>
    <property type="match status" value="1"/>
</dbReference>
<dbReference type="Gene3D" id="1.10.10.60">
    <property type="entry name" value="Homeodomain-like"/>
    <property type="match status" value="1"/>
</dbReference>
<evidence type="ECO:0000313" key="5">
    <source>
        <dbReference type="Proteomes" id="UP001150924"/>
    </source>
</evidence>
<dbReference type="PROSITE" id="PS01124">
    <property type="entry name" value="HTH_ARAC_FAMILY_2"/>
    <property type="match status" value="1"/>
</dbReference>
<evidence type="ECO:0000259" key="3">
    <source>
        <dbReference type="PROSITE" id="PS01124"/>
    </source>
</evidence>
<keyword evidence="2" id="KW-0804">Transcription</keyword>
<dbReference type="SUPFAM" id="SSF46689">
    <property type="entry name" value="Homeodomain-like"/>
    <property type="match status" value="2"/>
</dbReference>
<organism evidence="4 5">
    <name type="scientific">Nannocystis pusilla</name>
    <dbReference type="NCBI Taxonomy" id="889268"/>
    <lineage>
        <taxon>Bacteria</taxon>
        <taxon>Pseudomonadati</taxon>
        <taxon>Myxococcota</taxon>
        <taxon>Polyangia</taxon>
        <taxon>Nannocystales</taxon>
        <taxon>Nannocystaceae</taxon>
        <taxon>Nannocystis</taxon>
    </lineage>
</organism>
<dbReference type="PANTHER" id="PTHR43130">
    <property type="entry name" value="ARAC-FAMILY TRANSCRIPTIONAL REGULATOR"/>
    <property type="match status" value="1"/>
</dbReference>
<proteinExistence type="predicted"/>
<dbReference type="Gene3D" id="3.40.50.880">
    <property type="match status" value="1"/>
</dbReference>
<protein>
    <submittedName>
        <fullName evidence="4">Helix-turn-helix domain-containing protein</fullName>
    </submittedName>
</protein>
<dbReference type="Proteomes" id="UP001150924">
    <property type="component" value="Unassembled WGS sequence"/>
</dbReference>
<gene>
    <name evidence="4" type="ORF">OV079_27995</name>
</gene>
<dbReference type="GO" id="GO:0043565">
    <property type="term" value="F:sequence-specific DNA binding"/>
    <property type="evidence" value="ECO:0007669"/>
    <property type="project" value="InterPro"/>
</dbReference>
<dbReference type="SMART" id="SM00342">
    <property type="entry name" value="HTH_ARAC"/>
    <property type="match status" value="1"/>
</dbReference>
<dbReference type="RefSeq" id="WP_267772003.1">
    <property type="nucleotide sequence ID" value="NZ_JAPNKE010000002.1"/>
</dbReference>
<dbReference type="PANTHER" id="PTHR43130:SF11">
    <property type="entry name" value="TRANSCRIPTIONAL REGULATORY PROTEIN"/>
    <property type="match status" value="1"/>
</dbReference>
<evidence type="ECO:0000313" key="4">
    <source>
        <dbReference type="EMBL" id="MCY1009338.1"/>
    </source>
</evidence>
<dbReference type="InterPro" id="IPR052158">
    <property type="entry name" value="INH-QAR"/>
</dbReference>
<name>A0A9X3ESE0_9BACT</name>
<sequence>MLARLHRAPTLRLQLVGHGSAEGAAKSNDELARRRAECVQRSLCDASGRGEGMIAVAMTKGPDRQRAEVAGPIDVQLVVLDGFFASGLSVTADVLATSNVIGAALGPGPRPQFRWSVRTIDGGPVRSSAGIEIRADGVVDPAAGEVVVVFGPGMADVERVLAVVARPDARSLAPVLRAAHGRGALVAASCSSTFLLAETGLLDGGEATTSWWLAPLFRGRYRAVRLRADAIVCEAGTVFTAGAAMAQLDLSLLLVRRLVGHEVAHACARYLVIDEARGSQAPFLVMEHLTRHDELVARAERWMSAHLDRAVELTDVARALGCSERTLTRHFVAATGLSPLRFVRRLRLETAARLLATTALAVAEVAGLVGYDDERAFRRAFLAHFGRSPIAHRRANRAIRAPQAGE</sequence>
<dbReference type="InterPro" id="IPR002818">
    <property type="entry name" value="DJ-1/PfpI"/>
</dbReference>
<dbReference type="Pfam" id="PF01965">
    <property type="entry name" value="DJ-1_PfpI"/>
    <property type="match status" value="1"/>
</dbReference>
<dbReference type="InterPro" id="IPR018060">
    <property type="entry name" value="HTH_AraC"/>
</dbReference>
<dbReference type="InterPro" id="IPR029062">
    <property type="entry name" value="Class_I_gatase-like"/>
</dbReference>
<evidence type="ECO:0000256" key="1">
    <source>
        <dbReference type="ARBA" id="ARBA00023015"/>
    </source>
</evidence>
<accession>A0A9X3ESE0</accession>
<dbReference type="InterPro" id="IPR036737">
    <property type="entry name" value="OmpA-like_sf"/>
</dbReference>